<dbReference type="Proteomes" id="UP000278807">
    <property type="component" value="Unassembled WGS sequence"/>
</dbReference>
<dbReference type="PANTHER" id="PTHR14387:SF0">
    <property type="entry name" value="DUF2428 DOMAIN-CONTAINING PROTEIN"/>
    <property type="match status" value="1"/>
</dbReference>
<evidence type="ECO:0000259" key="1">
    <source>
        <dbReference type="Pfam" id="PF10350"/>
    </source>
</evidence>
<gene>
    <name evidence="2" type="ORF">HNAJ_LOCUS1429</name>
</gene>
<dbReference type="Pfam" id="PF10350">
    <property type="entry name" value="DUF2428"/>
    <property type="match status" value="1"/>
</dbReference>
<evidence type="ECO:0000313" key="3">
    <source>
        <dbReference type="Proteomes" id="UP000278807"/>
    </source>
</evidence>
<evidence type="ECO:0000313" key="4">
    <source>
        <dbReference type="WBParaSite" id="HNAJ_0000143001-mRNA-1"/>
    </source>
</evidence>
<reference evidence="2 3" key="2">
    <citation type="submission" date="2018-11" db="EMBL/GenBank/DDBJ databases">
        <authorList>
            <consortium name="Pathogen Informatics"/>
        </authorList>
    </citation>
    <scope>NUCLEOTIDE SEQUENCE [LARGE SCALE GENOMIC DNA]</scope>
</reference>
<dbReference type="WBParaSite" id="HNAJ_0000143001-mRNA-1">
    <property type="protein sequence ID" value="HNAJ_0000143001-mRNA-1"/>
    <property type="gene ID" value="HNAJ_0000143001"/>
</dbReference>
<dbReference type="AlphaFoldDB" id="A0A158QH44"/>
<proteinExistence type="predicted"/>
<dbReference type="InterPro" id="IPR051954">
    <property type="entry name" value="tRNA_methyltransferase_THADA"/>
</dbReference>
<feature type="domain" description="DUF2428" evidence="1">
    <location>
        <begin position="731"/>
        <end position="858"/>
    </location>
</feature>
<protein>
    <submittedName>
        <fullName evidence="4">DUF2428 domain-containing protein</fullName>
    </submittedName>
</protein>
<dbReference type="InterPro" id="IPR019442">
    <property type="entry name" value="THADA/TRM732_DUF2428"/>
</dbReference>
<organism evidence="4">
    <name type="scientific">Rodentolepis nana</name>
    <name type="common">Dwarf tapeworm</name>
    <name type="synonym">Hymenolepis nana</name>
    <dbReference type="NCBI Taxonomy" id="102285"/>
    <lineage>
        <taxon>Eukaryota</taxon>
        <taxon>Metazoa</taxon>
        <taxon>Spiralia</taxon>
        <taxon>Lophotrochozoa</taxon>
        <taxon>Platyhelminthes</taxon>
        <taxon>Cestoda</taxon>
        <taxon>Eucestoda</taxon>
        <taxon>Cyclophyllidea</taxon>
        <taxon>Hymenolepididae</taxon>
        <taxon>Rodentolepis</taxon>
    </lineage>
</organism>
<evidence type="ECO:0000313" key="2">
    <source>
        <dbReference type="EMBL" id="VDN97288.1"/>
    </source>
</evidence>
<dbReference type="EMBL" id="UZAE01000553">
    <property type="protein sequence ID" value="VDN97288.1"/>
    <property type="molecule type" value="Genomic_DNA"/>
</dbReference>
<dbReference type="GO" id="GO:0005829">
    <property type="term" value="C:cytosol"/>
    <property type="evidence" value="ECO:0007669"/>
    <property type="project" value="TreeGrafter"/>
</dbReference>
<sequence>MGGENLMRLRNELETFLLRELYHSCADNCCCIENLNNLITHGLSLCRNDDNRLQFLSKIYKSGSPGALVDEFTTKENLTVLIELLKAFSSYPSRRSSVIFGLLSVLSNEDFILMAYRLLDEISIQNRSEDPFVALLVSFSFRQWTNRISKCQNKALIEELFEHNKLVPIFEFIYHKQGDPIDALKEAVMNTYELLLSLYHRYAIDDGESIYQSIVFHHLLSRIVSQPIWMRNTLLLIQKFFSTAFREVKDMTSSRAIEWLLSVGFPLTAPPPVDTSNIQSSEMQTFFLACTLIGAAGDVALAQSAGELYALFANHFSPVENDGLNAWCFALVSLTNQIQGVSRAFLDKVFNLSPLVPSMLIETFSLCFTECGLPTLLHAYRYRLTKKGLKRSPIVLPNLALISRAFRSQDYQLNQQSVAVIELLLCQANPNSYGELINLFIEVVDIGVCWFDQGARSRMSVMITRVMENFLSLLGQEKDLVKRGELIRKLNEIFGRIASAILSHLHTGGVPTRTTNALAFLVAFIDVLRRSGVEKGLPEPLKLLTDTVKLTFMLDGSDDCFEVLLTSLFSGLWSGFSEDRENAHKLIQWLDLLKYMKSDCLLRIWRLSLTEVASSPRPDINVVGGHLVRSLLTAPSPSNSISPTLAIDRLLGVSEPRFRAVATAHFLLDTLDAQLRVAEAGKGGLLVVSVTGPFYPLLNILRTLLHDPECCLSSEWFFKNPSLDFLPNTSIFERIVAIASRVARICSFVIFHSSPEGILLMVDEDGERTKIIPSGAGEEDQWQKLEDFADLLGTSRECSQTDTENEAVKALRRVVERPEHLVVNCWRSIREVALLLGGNLTREALLTNPENPTITIEQVNLL</sequence>
<dbReference type="OrthoDB" id="73997at2759"/>
<dbReference type="PANTHER" id="PTHR14387">
    <property type="entry name" value="THADA/DEATH RECEPTOR INTERACTING PROTEIN"/>
    <property type="match status" value="1"/>
</dbReference>
<keyword evidence="3" id="KW-1185">Reference proteome</keyword>
<dbReference type="STRING" id="102285.A0A158QH44"/>
<name>A0A158QH44_RODNA</name>
<dbReference type="GO" id="GO:0030488">
    <property type="term" value="P:tRNA methylation"/>
    <property type="evidence" value="ECO:0007669"/>
    <property type="project" value="TreeGrafter"/>
</dbReference>
<reference evidence="4" key="1">
    <citation type="submission" date="2016-04" db="UniProtKB">
        <authorList>
            <consortium name="WormBaseParasite"/>
        </authorList>
    </citation>
    <scope>IDENTIFICATION</scope>
</reference>
<accession>A0A158QH44</accession>